<dbReference type="InParanoid" id="A0A316YG55"/>
<dbReference type="InterPro" id="IPR000504">
    <property type="entry name" value="RRM_dom"/>
</dbReference>
<dbReference type="Gene3D" id="3.30.70.330">
    <property type="match status" value="1"/>
</dbReference>
<evidence type="ECO:0000256" key="2">
    <source>
        <dbReference type="PROSITE-ProRule" id="PRU00176"/>
    </source>
</evidence>
<feature type="compositionally biased region" description="Pro residues" evidence="3">
    <location>
        <begin position="196"/>
        <end position="223"/>
    </location>
</feature>
<gene>
    <name evidence="5" type="ORF">FA10DRAFT_176904</name>
</gene>
<feature type="domain" description="RRM" evidence="4">
    <location>
        <begin position="30"/>
        <end position="94"/>
    </location>
</feature>
<dbReference type="InterPro" id="IPR052462">
    <property type="entry name" value="SLIRP/GR-RBP-like"/>
</dbReference>
<dbReference type="InterPro" id="IPR035979">
    <property type="entry name" value="RBD_domain_sf"/>
</dbReference>
<name>A0A316YG55_9BASI</name>
<keyword evidence="1 2" id="KW-0694">RNA-binding</keyword>
<sequence>MPPASRLVKTPAGTVAGLLRPVGERRPPVESLEEAFAKFGRVLRAQVMYDPHSREPRGFAFVTMADADAAEAAISGMTGVELMGRTLSVQKARRGRARTPTPGRYFGPPKGRDEAPGGGRYGPPPYDRYGPPPPRDPYDRYGPPRSPPPRDPYDRYGRPPPRDYPPRDYPPPGRGGYPPSRGYSPPPRGGSRYDDVPPPPRGRYDDVPPPPRGRYDDIPPPPRGRYDDVPPRRY</sequence>
<feature type="compositionally biased region" description="Basic and acidic residues" evidence="3">
    <location>
        <begin position="224"/>
        <end position="234"/>
    </location>
</feature>
<dbReference type="RefSeq" id="XP_025375022.1">
    <property type="nucleotide sequence ID" value="XM_025518277.1"/>
</dbReference>
<evidence type="ECO:0000313" key="5">
    <source>
        <dbReference type="EMBL" id="PWN87824.1"/>
    </source>
</evidence>
<keyword evidence="6" id="KW-1185">Reference proteome</keyword>
<dbReference type="Pfam" id="PF00076">
    <property type="entry name" value="RRM_1"/>
    <property type="match status" value="1"/>
</dbReference>
<proteinExistence type="predicted"/>
<dbReference type="EMBL" id="KZ819639">
    <property type="protein sequence ID" value="PWN87824.1"/>
    <property type="molecule type" value="Genomic_DNA"/>
</dbReference>
<reference evidence="5 6" key="1">
    <citation type="journal article" date="2018" name="Mol. Biol. Evol.">
        <title>Broad Genomic Sampling Reveals a Smut Pathogenic Ancestry of the Fungal Clade Ustilaginomycotina.</title>
        <authorList>
            <person name="Kijpornyongpan T."/>
            <person name="Mondo S.J."/>
            <person name="Barry K."/>
            <person name="Sandor L."/>
            <person name="Lee J."/>
            <person name="Lipzen A."/>
            <person name="Pangilinan J."/>
            <person name="LaButti K."/>
            <person name="Hainaut M."/>
            <person name="Henrissat B."/>
            <person name="Grigoriev I.V."/>
            <person name="Spatafora J.W."/>
            <person name="Aime M.C."/>
        </authorList>
    </citation>
    <scope>NUCLEOTIDE SEQUENCE [LARGE SCALE GENOMIC DNA]</scope>
    <source>
        <strain evidence="5 6">MCA 4198</strain>
    </source>
</reference>
<dbReference type="InterPro" id="IPR012677">
    <property type="entry name" value="Nucleotide-bd_a/b_plait_sf"/>
</dbReference>
<dbReference type="PANTHER" id="PTHR48027">
    <property type="entry name" value="HETEROGENEOUS NUCLEAR RIBONUCLEOPROTEIN 87F-RELATED"/>
    <property type="match status" value="1"/>
</dbReference>
<dbReference type="STRING" id="215250.A0A316YG55"/>
<dbReference type="PROSITE" id="PS50102">
    <property type="entry name" value="RRM"/>
    <property type="match status" value="1"/>
</dbReference>
<dbReference type="SMART" id="SM00360">
    <property type="entry name" value="RRM"/>
    <property type="match status" value="1"/>
</dbReference>
<feature type="compositionally biased region" description="Basic and acidic residues" evidence="3">
    <location>
        <begin position="151"/>
        <end position="166"/>
    </location>
</feature>
<protein>
    <submittedName>
        <fullName evidence="5">RNA-binding domain-containing protein</fullName>
    </submittedName>
</protein>
<evidence type="ECO:0000313" key="6">
    <source>
        <dbReference type="Proteomes" id="UP000245768"/>
    </source>
</evidence>
<dbReference type="Proteomes" id="UP000245768">
    <property type="component" value="Unassembled WGS sequence"/>
</dbReference>
<dbReference type="AlphaFoldDB" id="A0A316YG55"/>
<dbReference type="SUPFAM" id="SSF54928">
    <property type="entry name" value="RNA-binding domain, RBD"/>
    <property type="match status" value="1"/>
</dbReference>
<dbReference type="OrthoDB" id="6159137at2759"/>
<feature type="compositionally biased region" description="Pro residues" evidence="3">
    <location>
        <begin position="122"/>
        <end position="135"/>
    </location>
</feature>
<organism evidence="5 6">
    <name type="scientific">Acaromyces ingoldii</name>
    <dbReference type="NCBI Taxonomy" id="215250"/>
    <lineage>
        <taxon>Eukaryota</taxon>
        <taxon>Fungi</taxon>
        <taxon>Dikarya</taxon>
        <taxon>Basidiomycota</taxon>
        <taxon>Ustilaginomycotina</taxon>
        <taxon>Exobasidiomycetes</taxon>
        <taxon>Exobasidiales</taxon>
        <taxon>Cryptobasidiaceae</taxon>
        <taxon>Acaromyces</taxon>
    </lineage>
</organism>
<accession>A0A316YG55</accession>
<feature type="region of interest" description="Disordered" evidence="3">
    <location>
        <begin position="89"/>
        <end position="234"/>
    </location>
</feature>
<evidence type="ECO:0000259" key="4">
    <source>
        <dbReference type="PROSITE" id="PS50102"/>
    </source>
</evidence>
<evidence type="ECO:0000256" key="3">
    <source>
        <dbReference type="SAM" id="MobiDB-lite"/>
    </source>
</evidence>
<evidence type="ECO:0000256" key="1">
    <source>
        <dbReference type="ARBA" id="ARBA00022884"/>
    </source>
</evidence>
<dbReference type="GO" id="GO:0003723">
    <property type="term" value="F:RNA binding"/>
    <property type="evidence" value="ECO:0007669"/>
    <property type="project" value="UniProtKB-UniRule"/>
</dbReference>
<dbReference type="GeneID" id="37040193"/>